<sequence length="74" mass="8425">MTGRNLYFYLNSKAMKRFDIQLSNKFIVETFTKEVVQGPLNRKANQQPTLTTNQQGIILQESEATESVNQDSVA</sequence>
<feature type="region of interest" description="Disordered" evidence="1">
    <location>
        <begin position="42"/>
        <end position="74"/>
    </location>
</feature>
<feature type="compositionally biased region" description="Polar residues" evidence="1">
    <location>
        <begin position="65"/>
        <end position="74"/>
    </location>
</feature>
<feature type="compositionally biased region" description="Polar residues" evidence="1">
    <location>
        <begin position="43"/>
        <end position="57"/>
    </location>
</feature>
<dbReference type="Proteomes" id="UP000009138">
    <property type="component" value="Unassembled WGS sequence"/>
</dbReference>
<accession>I1CK36</accession>
<name>I1CK36_RHIO9</name>
<dbReference type="RefSeq" id="XP_067524212.1">
    <property type="nucleotide sequence ID" value="XM_067668111.1"/>
</dbReference>
<dbReference type="VEuPathDB" id="FungiDB:RO3G_13527"/>
<dbReference type="GeneID" id="93620492"/>
<gene>
    <name evidence="2" type="ORF">RO3G_13527</name>
</gene>
<dbReference type="EMBL" id="CH476743">
    <property type="protein sequence ID" value="EIE88816.1"/>
    <property type="molecule type" value="Genomic_DNA"/>
</dbReference>
<keyword evidence="3" id="KW-1185">Reference proteome</keyword>
<evidence type="ECO:0000256" key="1">
    <source>
        <dbReference type="SAM" id="MobiDB-lite"/>
    </source>
</evidence>
<proteinExistence type="predicted"/>
<dbReference type="InParanoid" id="I1CK36"/>
<organism evidence="2 3">
    <name type="scientific">Rhizopus delemar (strain RA 99-880 / ATCC MYA-4621 / FGSC 9543 / NRRL 43880)</name>
    <name type="common">Mucormycosis agent</name>
    <name type="synonym">Rhizopus arrhizus var. delemar</name>
    <dbReference type="NCBI Taxonomy" id="246409"/>
    <lineage>
        <taxon>Eukaryota</taxon>
        <taxon>Fungi</taxon>
        <taxon>Fungi incertae sedis</taxon>
        <taxon>Mucoromycota</taxon>
        <taxon>Mucoromycotina</taxon>
        <taxon>Mucoromycetes</taxon>
        <taxon>Mucorales</taxon>
        <taxon>Mucorineae</taxon>
        <taxon>Rhizopodaceae</taxon>
        <taxon>Rhizopus</taxon>
    </lineage>
</organism>
<reference evidence="2 3" key="1">
    <citation type="journal article" date="2009" name="PLoS Genet.">
        <title>Genomic analysis of the basal lineage fungus Rhizopus oryzae reveals a whole-genome duplication.</title>
        <authorList>
            <person name="Ma L.-J."/>
            <person name="Ibrahim A.S."/>
            <person name="Skory C."/>
            <person name="Grabherr M.G."/>
            <person name="Burger G."/>
            <person name="Butler M."/>
            <person name="Elias M."/>
            <person name="Idnurm A."/>
            <person name="Lang B.F."/>
            <person name="Sone T."/>
            <person name="Abe A."/>
            <person name="Calvo S.E."/>
            <person name="Corrochano L.M."/>
            <person name="Engels R."/>
            <person name="Fu J."/>
            <person name="Hansberg W."/>
            <person name="Kim J.-M."/>
            <person name="Kodira C.D."/>
            <person name="Koehrsen M.J."/>
            <person name="Liu B."/>
            <person name="Miranda-Saavedra D."/>
            <person name="O'Leary S."/>
            <person name="Ortiz-Castellanos L."/>
            <person name="Poulter R."/>
            <person name="Rodriguez-Romero J."/>
            <person name="Ruiz-Herrera J."/>
            <person name="Shen Y.-Q."/>
            <person name="Zeng Q."/>
            <person name="Galagan J."/>
            <person name="Birren B.W."/>
            <person name="Cuomo C.A."/>
            <person name="Wickes B.L."/>
        </authorList>
    </citation>
    <scope>NUCLEOTIDE SEQUENCE [LARGE SCALE GENOMIC DNA]</scope>
    <source>
        <strain evidence="3">RA 99-880 / ATCC MYA-4621 / FGSC 9543 / NRRL 43880</strain>
    </source>
</reference>
<dbReference type="AlphaFoldDB" id="I1CK36"/>
<evidence type="ECO:0000313" key="2">
    <source>
        <dbReference type="EMBL" id="EIE88816.1"/>
    </source>
</evidence>
<evidence type="ECO:0000313" key="3">
    <source>
        <dbReference type="Proteomes" id="UP000009138"/>
    </source>
</evidence>
<protein>
    <submittedName>
        <fullName evidence="2">Uncharacterized protein</fullName>
    </submittedName>
</protein>